<dbReference type="InParanoid" id="A0A0C3NPC4"/>
<gene>
    <name evidence="2" type="ORF">M404DRAFT_27642</name>
</gene>
<organism evidence="2 3">
    <name type="scientific">Pisolithus tinctorius Marx 270</name>
    <dbReference type="NCBI Taxonomy" id="870435"/>
    <lineage>
        <taxon>Eukaryota</taxon>
        <taxon>Fungi</taxon>
        <taxon>Dikarya</taxon>
        <taxon>Basidiomycota</taxon>
        <taxon>Agaricomycotina</taxon>
        <taxon>Agaricomycetes</taxon>
        <taxon>Agaricomycetidae</taxon>
        <taxon>Boletales</taxon>
        <taxon>Sclerodermatineae</taxon>
        <taxon>Pisolithaceae</taxon>
        <taxon>Pisolithus</taxon>
    </lineage>
</organism>
<dbReference type="HOGENOM" id="CLU_043974_0_0_1"/>
<evidence type="ECO:0000313" key="3">
    <source>
        <dbReference type="Proteomes" id="UP000054217"/>
    </source>
</evidence>
<name>A0A0C3NPC4_PISTI</name>
<dbReference type="Proteomes" id="UP000054217">
    <property type="component" value="Unassembled WGS sequence"/>
</dbReference>
<accession>A0A0C3NPC4</accession>
<dbReference type="EMBL" id="KN831980">
    <property type="protein sequence ID" value="KIO02725.1"/>
    <property type="molecule type" value="Genomic_DNA"/>
</dbReference>
<protein>
    <submittedName>
        <fullName evidence="2">Uncharacterized protein</fullName>
    </submittedName>
</protein>
<evidence type="ECO:0000256" key="1">
    <source>
        <dbReference type="SAM" id="MobiDB-lite"/>
    </source>
</evidence>
<sequence length="275" mass="30210">MSANCAPCLLQLVCVATPDLIKVEKTALKVKFIVASMALVAEARCLPDDKEELWEEKGEEYPIIEHGQELGIDTKIDAMDGPAIAEADKAYERWVAEEIAHRKADEDVQMEEEVTQAIGGQGASVVVLAATEKMSHVEVVAWLVRKTIIKSEDEDEPKIVIPPSLTLHKQRCEKLTKAMGKRVQAGASVAQASKTTKASPSKRAVDDDDNDDDEVEVVESHMHAKGKAPVHSWLDAKVMANLLQSLRLLHAEAAELQAAYLHLQVCQVRAYSDQL</sequence>
<proteinExistence type="predicted"/>
<dbReference type="AlphaFoldDB" id="A0A0C3NPC4"/>
<reference evidence="2 3" key="1">
    <citation type="submission" date="2014-04" db="EMBL/GenBank/DDBJ databases">
        <authorList>
            <consortium name="DOE Joint Genome Institute"/>
            <person name="Kuo A."/>
            <person name="Kohler A."/>
            <person name="Costa M.D."/>
            <person name="Nagy L.G."/>
            <person name="Floudas D."/>
            <person name="Copeland A."/>
            <person name="Barry K.W."/>
            <person name="Cichocki N."/>
            <person name="Veneault-Fourrey C."/>
            <person name="LaButti K."/>
            <person name="Lindquist E.A."/>
            <person name="Lipzen A."/>
            <person name="Lundell T."/>
            <person name="Morin E."/>
            <person name="Murat C."/>
            <person name="Sun H."/>
            <person name="Tunlid A."/>
            <person name="Henrissat B."/>
            <person name="Grigoriev I.V."/>
            <person name="Hibbett D.S."/>
            <person name="Martin F."/>
            <person name="Nordberg H.P."/>
            <person name="Cantor M.N."/>
            <person name="Hua S.X."/>
        </authorList>
    </citation>
    <scope>NUCLEOTIDE SEQUENCE [LARGE SCALE GENOMIC DNA]</scope>
    <source>
        <strain evidence="2 3">Marx 270</strain>
    </source>
</reference>
<evidence type="ECO:0000313" key="2">
    <source>
        <dbReference type="EMBL" id="KIO02725.1"/>
    </source>
</evidence>
<feature type="region of interest" description="Disordered" evidence="1">
    <location>
        <begin position="185"/>
        <end position="213"/>
    </location>
</feature>
<feature type="compositionally biased region" description="Polar residues" evidence="1">
    <location>
        <begin position="190"/>
        <end position="199"/>
    </location>
</feature>
<reference evidence="3" key="2">
    <citation type="submission" date="2015-01" db="EMBL/GenBank/DDBJ databases">
        <title>Evolutionary Origins and Diversification of the Mycorrhizal Mutualists.</title>
        <authorList>
            <consortium name="DOE Joint Genome Institute"/>
            <consortium name="Mycorrhizal Genomics Consortium"/>
            <person name="Kohler A."/>
            <person name="Kuo A."/>
            <person name="Nagy L.G."/>
            <person name="Floudas D."/>
            <person name="Copeland A."/>
            <person name="Barry K.W."/>
            <person name="Cichocki N."/>
            <person name="Veneault-Fourrey C."/>
            <person name="LaButti K."/>
            <person name="Lindquist E.A."/>
            <person name="Lipzen A."/>
            <person name="Lundell T."/>
            <person name="Morin E."/>
            <person name="Murat C."/>
            <person name="Riley R."/>
            <person name="Ohm R."/>
            <person name="Sun H."/>
            <person name="Tunlid A."/>
            <person name="Henrissat B."/>
            <person name="Grigoriev I.V."/>
            <person name="Hibbett D.S."/>
            <person name="Martin F."/>
        </authorList>
    </citation>
    <scope>NUCLEOTIDE SEQUENCE [LARGE SCALE GENOMIC DNA]</scope>
    <source>
        <strain evidence="3">Marx 270</strain>
    </source>
</reference>
<keyword evidence="3" id="KW-1185">Reference proteome</keyword>